<keyword evidence="3 9" id="KW-0812">Transmembrane</keyword>
<dbReference type="SFLD" id="SFLDG00002">
    <property type="entry name" value="C1.7:_P-type_atpase_like"/>
    <property type="match status" value="1"/>
</dbReference>
<keyword evidence="4" id="KW-0547">Nucleotide-binding</keyword>
<dbReference type="SUPFAM" id="SSF81665">
    <property type="entry name" value="Calcium ATPase, transmembrane domain M"/>
    <property type="match status" value="1"/>
</dbReference>
<evidence type="ECO:0000256" key="6">
    <source>
        <dbReference type="ARBA" id="ARBA00022967"/>
    </source>
</evidence>
<dbReference type="SUPFAM" id="SSF56784">
    <property type="entry name" value="HAD-like"/>
    <property type="match status" value="1"/>
</dbReference>
<dbReference type="Gene3D" id="3.40.1110.10">
    <property type="entry name" value="Calcium-transporting ATPase, cytoplasmic domain N"/>
    <property type="match status" value="1"/>
</dbReference>
<feature type="transmembrane region" description="Helical" evidence="9">
    <location>
        <begin position="249"/>
        <end position="267"/>
    </location>
</feature>
<dbReference type="PANTHER" id="PTHR43294:SF20">
    <property type="entry name" value="P-TYPE ATPASE"/>
    <property type="match status" value="1"/>
</dbReference>
<evidence type="ECO:0000256" key="4">
    <source>
        <dbReference type="ARBA" id="ARBA00022741"/>
    </source>
</evidence>
<dbReference type="CDD" id="cd02080">
    <property type="entry name" value="P-type_ATPase_cation"/>
    <property type="match status" value="1"/>
</dbReference>
<dbReference type="InterPro" id="IPR004014">
    <property type="entry name" value="ATPase_P-typ_cation-transptr_N"/>
</dbReference>
<dbReference type="InterPro" id="IPR050510">
    <property type="entry name" value="Cation_transp_ATPase_P-type"/>
</dbReference>
<dbReference type="InterPro" id="IPR018303">
    <property type="entry name" value="ATPase_P-typ_P_site"/>
</dbReference>
<keyword evidence="6" id="KW-1278">Translocase</keyword>
<dbReference type="SFLD" id="SFLDS00003">
    <property type="entry name" value="Haloacid_Dehalogenase"/>
    <property type="match status" value="1"/>
</dbReference>
<dbReference type="InterPro" id="IPR023299">
    <property type="entry name" value="ATPase_P-typ_cyto_dom_N"/>
</dbReference>
<dbReference type="Pfam" id="PF00122">
    <property type="entry name" value="E1-E2_ATPase"/>
    <property type="match status" value="1"/>
</dbReference>
<feature type="transmembrane region" description="Helical" evidence="9">
    <location>
        <begin position="814"/>
        <end position="832"/>
    </location>
</feature>
<evidence type="ECO:0000313" key="12">
    <source>
        <dbReference type="Proteomes" id="UP001222275"/>
    </source>
</evidence>
<organism evidence="11 12">
    <name type="scientific">Thiomicrorhabdus lithotrophica</name>
    <dbReference type="NCBI Taxonomy" id="2949997"/>
    <lineage>
        <taxon>Bacteria</taxon>
        <taxon>Pseudomonadati</taxon>
        <taxon>Pseudomonadota</taxon>
        <taxon>Gammaproteobacteria</taxon>
        <taxon>Thiotrichales</taxon>
        <taxon>Piscirickettsiaceae</taxon>
        <taxon>Thiomicrorhabdus</taxon>
    </lineage>
</organism>
<evidence type="ECO:0000256" key="9">
    <source>
        <dbReference type="SAM" id="Phobius"/>
    </source>
</evidence>
<dbReference type="InterPro" id="IPR023298">
    <property type="entry name" value="ATPase_P-typ_TM_dom_sf"/>
</dbReference>
<evidence type="ECO:0000256" key="8">
    <source>
        <dbReference type="ARBA" id="ARBA00023136"/>
    </source>
</evidence>
<dbReference type="InterPro" id="IPR006068">
    <property type="entry name" value="ATPase_P-typ_cation-transptr_C"/>
</dbReference>
<feature type="domain" description="Cation-transporting P-type ATPase N-terminal" evidence="10">
    <location>
        <begin position="8"/>
        <end position="82"/>
    </location>
</feature>
<feature type="transmembrane region" description="Helical" evidence="9">
    <location>
        <begin position="844"/>
        <end position="866"/>
    </location>
</feature>
<dbReference type="Pfam" id="PF00689">
    <property type="entry name" value="Cation_ATPase_C"/>
    <property type="match status" value="1"/>
</dbReference>
<dbReference type="InterPro" id="IPR023214">
    <property type="entry name" value="HAD_sf"/>
</dbReference>
<dbReference type="PROSITE" id="PS00154">
    <property type="entry name" value="ATPASE_E1_E2"/>
    <property type="match status" value="1"/>
</dbReference>
<dbReference type="InterPro" id="IPR044492">
    <property type="entry name" value="P_typ_ATPase_HD_dom"/>
</dbReference>
<dbReference type="SMART" id="SM00831">
    <property type="entry name" value="Cation_ATPase_N"/>
    <property type="match status" value="1"/>
</dbReference>
<name>A0ABY8C906_9GAMM</name>
<dbReference type="NCBIfam" id="TIGR01494">
    <property type="entry name" value="ATPase_P-type"/>
    <property type="match status" value="2"/>
</dbReference>
<feature type="transmembrane region" description="Helical" evidence="9">
    <location>
        <begin position="86"/>
        <end position="102"/>
    </location>
</feature>
<feature type="transmembrane region" description="Helical" evidence="9">
    <location>
        <begin position="878"/>
        <end position="900"/>
    </location>
</feature>
<dbReference type="InterPro" id="IPR059000">
    <property type="entry name" value="ATPase_P-type_domA"/>
</dbReference>
<feature type="transmembrane region" description="Helical" evidence="9">
    <location>
        <begin position="279"/>
        <end position="303"/>
    </location>
</feature>
<protein>
    <submittedName>
        <fullName evidence="11">Cation-transporting P-type ATPase</fullName>
    </submittedName>
</protein>
<evidence type="ECO:0000256" key="7">
    <source>
        <dbReference type="ARBA" id="ARBA00022989"/>
    </source>
</evidence>
<dbReference type="PANTHER" id="PTHR43294">
    <property type="entry name" value="SODIUM/POTASSIUM-TRANSPORTING ATPASE SUBUNIT ALPHA"/>
    <property type="match status" value="1"/>
</dbReference>
<comment type="subcellular location">
    <subcellularLocation>
        <location evidence="1">Membrane</location>
        <topology evidence="1">Multi-pass membrane protein</topology>
    </subcellularLocation>
</comment>
<dbReference type="InterPro" id="IPR008250">
    <property type="entry name" value="ATPase_P-typ_transduc_dom_A_sf"/>
</dbReference>
<dbReference type="Pfam" id="PF08282">
    <property type="entry name" value="Hydrolase_3"/>
    <property type="match status" value="1"/>
</dbReference>
<keyword evidence="12" id="KW-1185">Reference proteome</keyword>
<reference evidence="11 12" key="1">
    <citation type="submission" date="2022-06" db="EMBL/GenBank/DDBJ databases">
        <title>Thiomicrohabdus sp. nov, an obligately chemolithoautotrophic, sulfur-oxidizing bacterium isolated from beach of Guanyin Mountain. Amoy.</title>
        <authorList>
            <person name="Zhu H."/>
        </authorList>
    </citation>
    <scope>NUCLEOTIDE SEQUENCE [LARGE SCALE GENOMIC DNA]</scope>
    <source>
        <strain evidence="11 12">XGS-01</strain>
    </source>
</reference>
<dbReference type="PRINTS" id="PR00120">
    <property type="entry name" value="HATPASE"/>
</dbReference>
<dbReference type="SUPFAM" id="SSF81653">
    <property type="entry name" value="Calcium ATPase, transduction domain A"/>
    <property type="match status" value="1"/>
</dbReference>
<sequence length="915" mass="100030">MDNLREKHWHHHPLSELDALLESHNQNGLDELTVKERQLLYGSNRLTPQKGKNPFVMFMLQFHQPLVYILLAASIVTFILQEYVDSGVIFAVILVNAIVGFIQEMKALRAVEALAKSMEGKSTVIRDGHKLVIPSDEIVIGDLVILQSGDRVPADLRLIRNRELQVDESALTGESVPSQKNLTPLPIDTTLADRDNMVYSSTLVTYGTASGFVVEIGDNTEIGRINTLIANTQVLATPLTIKISEFSELLLKIILGLAALTFAIGWLHGQPMLDTFMSAVALAVGAIPEGLPAAISIMLAIGVNKMAQRNAIIRKMPAVETLGSTTIICSDKTGTLTQNQMTVQHVFASYQDYSVSGTGYTPQGELLFNDEALSLNTDTNQNVISQNNVALAETLKAGLLCNDSRLFQQQSQWKIEGDPTEAALISSALKAGFNIEQQDKLLPRIDTLPFESQHQYMATLHQSSQSDSYIYIKGSVESILKRCGNALAADGGSIPLDVPRIFEEIEQMASRGLRVLAFARKLVTQDSKSVTHESINTDLTFLGLQAMMDPPREEAIQAVKACQNAGILVKMITGDHVATAASIARQIGLKEPSHDSTHNYAYSGHDLAQLNNQELMEVAQSSAVFARVTPEQKLRLVEALQAKGHIVAMTGDGVNDAPALKQANIGIAMGLGGTEVAKEAADMVLTNDNFATIEAAVEEGRSVFDNLVKFITWTLPTNAGEGLVIMTAILFGLTLPITPVQILWINMSTALLLGLMLAFEQKEPGLMNRPPRKPGAPIINFELMIRVLSVSSLMLIGAYALFAWAIAEGHSTETARTLAVNMFVFGEIFYLFNCRSLRYSMFKIGFFSNPWLLFGVVLMASLQLAFTYSPTMNTLFGSAPLSALQWLAVMAGGAVIFIVVELEKRYRAYQETQRK</sequence>
<evidence type="ECO:0000259" key="10">
    <source>
        <dbReference type="SMART" id="SM00831"/>
    </source>
</evidence>
<dbReference type="Gene3D" id="1.20.1110.10">
    <property type="entry name" value="Calcium-transporting ATPase, transmembrane domain"/>
    <property type="match status" value="1"/>
</dbReference>
<evidence type="ECO:0000256" key="3">
    <source>
        <dbReference type="ARBA" id="ARBA00022692"/>
    </source>
</evidence>
<keyword evidence="5" id="KW-0067">ATP-binding</keyword>
<accession>A0ABY8C906</accession>
<feature type="transmembrane region" description="Helical" evidence="9">
    <location>
        <begin position="741"/>
        <end position="759"/>
    </location>
</feature>
<comment type="similarity">
    <text evidence="2">Belongs to the cation transport ATPase (P-type) (TC 3.A.3) family. Type IIA subfamily.</text>
</comment>
<dbReference type="SFLD" id="SFLDF00027">
    <property type="entry name" value="p-type_atpase"/>
    <property type="match status" value="1"/>
</dbReference>
<keyword evidence="8 9" id="KW-0472">Membrane</keyword>
<evidence type="ECO:0000313" key="11">
    <source>
        <dbReference type="EMBL" id="WEJ62404.1"/>
    </source>
</evidence>
<proteinExistence type="inferred from homology"/>
<evidence type="ECO:0000256" key="2">
    <source>
        <dbReference type="ARBA" id="ARBA00005675"/>
    </source>
</evidence>
<feature type="transmembrane region" description="Helical" evidence="9">
    <location>
        <begin position="55"/>
        <end position="80"/>
    </location>
</feature>
<dbReference type="Gene3D" id="2.70.150.10">
    <property type="entry name" value="Calcium-transporting ATPase, cytoplasmic transduction domain A"/>
    <property type="match status" value="1"/>
</dbReference>
<dbReference type="EMBL" id="CP102381">
    <property type="protein sequence ID" value="WEJ62404.1"/>
    <property type="molecule type" value="Genomic_DNA"/>
</dbReference>
<dbReference type="Pfam" id="PF00690">
    <property type="entry name" value="Cation_ATPase_N"/>
    <property type="match status" value="1"/>
</dbReference>
<gene>
    <name evidence="11" type="ORF">NR989_10335</name>
</gene>
<dbReference type="PRINTS" id="PR00119">
    <property type="entry name" value="CATATPASE"/>
</dbReference>
<dbReference type="RefSeq" id="WP_275594660.1">
    <property type="nucleotide sequence ID" value="NZ_CP102381.1"/>
</dbReference>
<dbReference type="SUPFAM" id="SSF81660">
    <property type="entry name" value="Metal cation-transporting ATPase, ATP-binding domain N"/>
    <property type="match status" value="1"/>
</dbReference>
<evidence type="ECO:0000256" key="5">
    <source>
        <dbReference type="ARBA" id="ARBA00022840"/>
    </source>
</evidence>
<dbReference type="Proteomes" id="UP001222275">
    <property type="component" value="Chromosome"/>
</dbReference>
<feature type="transmembrane region" description="Helical" evidence="9">
    <location>
        <begin position="779"/>
        <end position="802"/>
    </location>
</feature>
<evidence type="ECO:0000256" key="1">
    <source>
        <dbReference type="ARBA" id="ARBA00004141"/>
    </source>
</evidence>
<dbReference type="Pfam" id="PF13246">
    <property type="entry name" value="Cation_ATPase"/>
    <property type="match status" value="1"/>
</dbReference>
<dbReference type="InterPro" id="IPR036412">
    <property type="entry name" value="HAD-like_sf"/>
</dbReference>
<dbReference type="Gene3D" id="3.40.50.1000">
    <property type="entry name" value="HAD superfamily/HAD-like"/>
    <property type="match status" value="1"/>
</dbReference>
<dbReference type="InterPro" id="IPR001757">
    <property type="entry name" value="P_typ_ATPase"/>
</dbReference>
<feature type="transmembrane region" description="Helical" evidence="9">
    <location>
        <begin position="710"/>
        <end position="735"/>
    </location>
</feature>
<keyword evidence="7 9" id="KW-1133">Transmembrane helix</keyword>